<gene>
    <name evidence="2" type="ORF">E2C01_052485</name>
</gene>
<proteinExistence type="predicted"/>
<dbReference type="AlphaFoldDB" id="A0A5B7GDV4"/>
<feature type="region of interest" description="Disordered" evidence="1">
    <location>
        <begin position="135"/>
        <end position="206"/>
    </location>
</feature>
<organism evidence="2 3">
    <name type="scientific">Portunus trituberculatus</name>
    <name type="common">Swimming crab</name>
    <name type="synonym">Neptunus trituberculatus</name>
    <dbReference type="NCBI Taxonomy" id="210409"/>
    <lineage>
        <taxon>Eukaryota</taxon>
        <taxon>Metazoa</taxon>
        <taxon>Ecdysozoa</taxon>
        <taxon>Arthropoda</taxon>
        <taxon>Crustacea</taxon>
        <taxon>Multicrustacea</taxon>
        <taxon>Malacostraca</taxon>
        <taxon>Eumalacostraca</taxon>
        <taxon>Eucarida</taxon>
        <taxon>Decapoda</taxon>
        <taxon>Pleocyemata</taxon>
        <taxon>Brachyura</taxon>
        <taxon>Eubrachyura</taxon>
        <taxon>Portunoidea</taxon>
        <taxon>Portunidae</taxon>
        <taxon>Portuninae</taxon>
        <taxon>Portunus</taxon>
    </lineage>
</organism>
<evidence type="ECO:0000256" key="1">
    <source>
        <dbReference type="SAM" id="MobiDB-lite"/>
    </source>
</evidence>
<dbReference type="EMBL" id="VSRR010015723">
    <property type="protein sequence ID" value="MPC58480.1"/>
    <property type="molecule type" value="Genomic_DNA"/>
</dbReference>
<feature type="region of interest" description="Disordered" evidence="1">
    <location>
        <begin position="66"/>
        <end position="86"/>
    </location>
</feature>
<keyword evidence="3" id="KW-1185">Reference proteome</keyword>
<accession>A0A5B7GDV4</accession>
<protein>
    <submittedName>
        <fullName evidence="2">Uncharacterized protein</fullName>
    </submittedName>
</protein>
<comment type="caution">
    <text evidence="2">The sequence shown here is derived from an EMBL/GenBank/DDBJ whole genome shotgun (WGS) entry which is preliminary data.</text>
</comment>
<dbReference type="Proteomes" id="UP000324222">
    <property type="component" value="Unassembled WGS sequence"/>
</dbReference>
<reference evidence="2 3" key="1">
    <citation type="submission" date="2019-05" db="EMBL/GenBank/DDBJ databases">
        <title>Another draft genome of Portunus trituberculatus and its Hox gene families provides insights of decapod evolution.</title>
        <authorList>
            <person name="Jeong J.-H."/>
            <person name="Song I."/>
            <person name="Kim S."/>
            <person name="Choi T."/>
            <person name="Kim D."/>
            <person name="Ryu S."/>
            <person name="Kim W."/>
        </authorList>
    </citation>
    <scope>NUCLEOTIDE SEQUENCE [LARGE SCALE GENOMIC DNA]</scope>
    <source>
        <tissue evidence="2">Muscle</tissue>
    </source>
</reference>
<name>A0A5B7GDV4_PORTR</name>
<sequence>MHPKEHQPPYPAALAHLSAPHTRETMQLWLLILTLRSFSDIKRWREGATPQTKASINHLRKVKSIPNPTTRCFKDKHNTHQRKRRVEGSKITVVAPERQCSWFLANTGRICHYDNSLLRHKLRTHQARHCTIRSSPESSAFLRPSGLREASGPLREQRTDPTPTAAREALATSCCGEQRQGEAAAPTTSLPIGADTPPLPHRGKSALVIGSSRGHRAFLVGELGVSSAGEEAATR</sequence>
<evidence type="ECO:0000313" key="3">
    <source>
        <dbReference type="Proteomes" id="UP000324222"/>
    </source>
</evidence>
<evidence type="ECO:0000313" key="2">
    <source>
        <dbReference type="EMBL" id="MPC58480.1"/>
    </source>
</evidence>